<protein>
    <submittedName>
        <fullName evidence="1">Uncharacterized protein</fullName>
    </submittedName>
</protein>
<dbReference type="AlphaFoldDB" id="A0A4P8HSF8"/>
<gene>
    <name evidence="2" type="ORF">FCL38_14930</name>
    <name evidence="1" type="ORF">FHS02_001789</name>
</gene>
<dbReference type="Proteomes" id="UP000298763">
    <property type="component" value="Chromosome"/>
</dbReference>
<evidence type="ECO:0000313" key="3">
    <source>
        <dbReference type="Proteomes" id="UP000298763"/>
    </source>
</evidence>
<dbReference type="OrthoDB" id="7059742at2"/>
<sequence>MFKKLIAALSSRRHASQARPYKQEELNLMYQLLFCDDPQLMQQGAEPASLFGTAPDPRVVQTIGEDPAEESRVRLLAWQWLRAAGQPVTSRELLGVVVEVPLEGGLDVLAAYADGTVRYIHHTGRVAVFEGAPDSVAQQGKLLVHAAIPLAAARGLAKYRAAPPTLGNLRLSLLAADGLHARDGTFSDVDRDKIASPVMKQAQRLLDIVVRQGS</sequence>
<evidence type="ECO:0000313" key="4">
    <source>
        <dbReference type="Proteomes" id="UP000584325"/>
    </source>
</evidence>
<accession>A0A4P8HSF8</accession>
<dbReference type="EMBL" id="JACHXS010000002">
    <property type="protein sequence ID" value="MBB3220990.1"/>
    <property type="molecule type" value="Genomic_DNA"/>
</dbReference>
<reference evidence="1 4" key="2">
    <citation type="submission" date="2020-08" db="EMBL/GenBank/DDBJ databases">
        <title>Genomic Encyclopedia of Type Strains, Phase III (KMG-III): the genomes of soil and plant-associated and newly described type strains.</title>
        <authorList>
            <person name="Whitman W."/>
        </authorList>
    </citation>
    <scope>NUCLEOTIDE SEQUENCE [LARGE SCALE GENOMIC DNA]</scope>
    <source>
        <strain evidence="1 4">CECT 7753</strain>
    </source>
</reference>
<evidence type="ECO:0000313" key="2">
    <source>
        <dbReference type="EMBL" id="QCP11568.1"/>
    </source>
</evidence>
<dbReference type="RefSeq" id="WP_137314415.1">
    <property type="nucleotide sequence ID" value="NZ_CP040017.1"/>
</dbReference>
<organism evidence="1 4">
    <name type="scientific">Pseudoduganella umbonata</name>
    <dbReference type="NCBI Taxonomy" id="864828"/>
    <lineage>
        <taxon>Bacteria</taxon>
        <taxon>Pseudomonadati</taxon>
        <taxon>Pseudomonadota</taxon>
        <taxon>Betaproteobacteria</taxon>
        <taxon>Burkholderiales</taxon>
        <taxon>Oxalobacteraceae</taxon>
        <taxon>Telluria group</taxon>
        <taxon>Pseudoduganella</taxon>
    </lineage>
</organism>
<dbReference type="Proteomes" id="UP000584325">
    <property type="component" value="Unassembled WGS sequence"/>
</dbReference>
<proteinExistence type="predicted"/>
<evidence type="ECO:0000313" key="1">
    <source>
        <dbReference type="EMBL" id="MBB3220990.1"/>
    </source>
</evidence>
<name>A0A4P8HSF8_9BURK</name>
<keyword evidence="3" id="KW-1185">Reference proteome</keyword>
<reference evidence="2 3" key="1">
    <citation type="submission" date="2019-05" db="EMBL/GenBank/DDBJ databases">
        <title>Draft Genome Sequences of Six Type Strains of the Genus Massilia.</title>
        <authorList>
            <person name="Miess H."/>
            <person name="Frediansyhah A."/>
            <person name="Gross H."/>
        </authorList>
    </citation>
    <scope>NUCLEOTIDE SEQUENCE [LARGE SCALE GENOMIC DNA]</scope>
    <source>
        <strain evidence="2 3">DSMZ 26121</strain>
    </source>
</reference>
<dbReference type="EMBL" id="CP040017">
    <property type="protein sequence ID" value="QCP11568.1"/>
    <property type="molecule type" value="Genomic_DNA"/>
</dbReference>